<feature type="domain" description="Cytochrome c" evidence="9">
    <location>
        <begin position="658"/>
        <end position="753"/>
    </location>
</feature>
<dbReference type="InterPro" id="IPR009056">
    <property type="entry name" value="Cyt_c-like_dom"/>
</dbReference>
<dbReference type="PANTHER" id="PTHR30600:SF10">
    <property type="entry name" value="BLL6722 PROTEIN"/>
    <property type="match status" value="1"/>
</dbReference>
<dbReference type="InterPro" id="IPR051395">
    <property type="entry name" value="Cytochrome_c_Peroxidase/MauG"/>
</dbReference>
<dbReference type="SUPFAM" id="SSF46626">
    <property type="entry name" value="Cytochrome c"/>
    <property type="match status" value="2"/>
</dbReference>
<feature type="region of interest" description="Disordered" evidence="8">
    <location>
        <begin position="400"/>
        <end position="474"/>
    </location>
</feature>
<dbReference type="PANTHER" id="PTHR30600">
    <property type="entry name" value="CYTOCHROME C PEROXIDASE-RELATED"/>
    <property type="match status" value="1"/>
</dbReference>
<keyword evidence="4" id="KW-0732">Signal</keyword>
<gene>
    <name evidence="10" type="ORF">LOC71_23035</name>
</gene>
<accession>A0ABS8NNJ5</accession>
<organism evidence="10 11">
    <name type="scientific">Rhodopirellula halodulae</name>
    <dbReference type="NCBI Taxonomy" id="2894198"/>
    <lineage>
        <taxon>Bacteria</taxon>
        <taxon>Pseudomonadati</taxon>
        <taxon>Planctomycetota</taxon>
        <taxon>Planctomycetia</taxon>
        <taxon>Pirellulales</taxon>
        <taxon>Pirellulaceae</taxon>
        <taxon>Rhodopirellula</taxon>
    </lineage>
</organism>
<keyword evidence="3 7" id="KW-0479">Metal-binding</keyword>
<evidence type="ECO:0000256" key="2">
    <source>
        <dbReference type="ARBA" id="ARBA00022617"/>
    </source>
</evidence>
<dbReference type="Gene3D" id="2.130.10.10">
    <property type="entry name" value="YVTN repeat-like/Quinoprotein amine dehydrogenase"/>
    <property type="match status" value="1"/>
</dbReference>
<keyword evidence="5" id="KW-0560">Oxidoreductase</keyword>
<evidence type="ECO:0000256" key="6">
    <source>
        <dbReference type="ARBA" id="ARBA00023004"/>
    </source>
</evidence>
<evidence type="ECO:0000256" key="3">
    <source>
        <dbReference type="ARBA" id="ARBA00022723"/>
    </source>
</evidence>
<evidence type="ECO:0000256" key="7">
    <source>
        <dbReference type="PROSITE-ProRule" id="PRU00433"/>
    </source>
</evidence>
<feature type="compositionally biased region" description="Basic and acidic residues" evidence="8">
    <location>
        <begin position="421"/>
        <end position="433"/>
    </location>
</feature>
<dbReference type="InterPro" id="IPR004852">
    <property type="entry name" value="Di-haem_cyt_c_peroxidsae"/>
</dbReference>
<dbReference type="InterPro" id="IPR036909">
    <property type="entry name" value="Cyt_c-like_dom_sf"/>
</dbReference>
<reference evidence="10" key="1">
    <citation type="submission" date="2021-11" db="EMBL/GenBank/DDBJ databases">
        <title>Genome sequence.</title>
        <authorList>
            <person name="Sun Q."/>
        </authorList>
    </citation>
    <scope>NUCLEOTIDE SEQUENCE</scope>
    <source>
        <strain evidence="10">JC740</strain>
    </source>
</reference>
<name>A0ABS8NNJ5_9BACT</name>
<feature type="domain" description="Cytochrome c" evidence="9">
    <location>
        <begin position="539"/>
        <end position="643"/>
    </location>
</feature>
<evidence type="ECO:0000313" key="10">
    <source>
        <dbReference type="EMBL" id="MCC9645164.1"/>
    </source>
</evidence>
<sequence length="753" mass="81820">MKESLPPRNRIRVLPIVLLAAAFSAVVPADTFSWSNETSVATNANLPRDEIAPTVSAKLLAEVTIASRMLRRPIASARWDDDTVVVANQRSGTVSFVSVDEMAVRREVEVGGNLSDLACVQVEGKPHLLLTDDKAHRLFCVRVTDEAATMVWQLEMPTGPTSLVLSPDNHSCVVASSWARTLTWVELPAAVGDSAKIRESLDLPFSPKAQFLFADQKRLLVADAFGPRLALIATDTRTLLSIREIPGNNIRGLTRNQGGDKLYVTHELINEIAPPRSSEIIWGSMVSDAMREIPVATILDPEASLSQGSRFLALGNNTRGAGDPNGLASRSDGRLIVAIGGLGQIGVVEPGGIGVTRLQTGKRPTHVLAWSDNRFLITNQNSDSLSRVDFDWKENTNVDVIGTDDSEFGGADETPADYEDSADRTSYSEKGEAEYEYAGVDESFDESRSGEEGESSEGSDGYDQEKTETEYDVEAAYDVENQYAETEYDDREAYASDVSRNGLTYQTKTYQIGPDADKGAKQLVATVQQMSLGLPPKLTPSERGETLFFDASLSRGGWYSCHSCHTDGHTSGSLADTLSDGGEGAPKRILSLHGVGQTGPWAWIGDKSEIESQVRQTLRLTMQGRKLNGGEIGDLVAFLKSLPPAPTFRPASDDADAKIVDAGRELFQSLDCIACHSGSVLTSEDTYEVGLTDERGTTQFNPPSLRGVGHLHSLFHDLRAADLNAVVTQYKHQLPRDLTLDEQEALIRYLQSL</sequence>
<feature type="compositionally biased region" description="Acidic residues" evidence="8">
    <location>
        <begin position="452"/>
        <end position="462"/>
    </location>
</feature>
<dbReference type="EMBL" id="JAJKFW010000063">
    <property type="protein sequence ID" value="MCC9645164.1"/>
    <property type="molecule type" value="Genomic_DNA"/>
</dbReference>
<dbReference type="InterPro" id="IPR015943">
    <property type="entry name" value="WD40/YVTN_repeat-like_dom_sf"/>
</dbReference>
<comment type="subcellular location">
    <subcellularLocation>
        <location evidence="1">Cell envelope</location>
    </subcellularLocation>
</comment>
<dbReference type="SUPFAM" id="SSF75011">
    <property type="entry name" value="3-carboxy-cis,cis-mucoante lactonizing enzyme"/>
    <property type="match status" value="1"/>
</dbReference>
<dbReference type="PROSITE" id="PS51007">
    <property type="entry name" value="CYTC"/>
    <property type="match status" value="2"/>
</dbReference>
<evidence type="ECO:0000256" key="4">
    <source>
        <dbReference type="ARBA" id="ARBA00022729"/>
    </source>
</evidence>
<evidence type="ECO:0000256" key="5">
    <source>
        <dbReference type="ARBA" id="ARBA00023002"/>
    </source>
</evidence>
<evidence type="ECO:0000259" key="9">
    <source>
        <dbReference type="PROSITE" id="PS51007"/>
    </source>
</evidence>
<dbReference type="Proteomes" id="UP001430306">
    <property type="component" value="Unassembled WGS sequence"/>
</dbReference>
<dbReference type="Gene3D" id="1.10.760.10">
    <property type="entry name" value="Cytochrome c-like domain"/>
    <property type="match status" value="2"/>
</dbReference>
<comment type="caution">
    <text evidence="10">The sequence shown here is derived from an EMBL/GenBank/DDBJ whole genome shotgun (WGS) entry which is preliminary data.</text>
</comment>
<evidence type="ECO:0000313" key="11">
    <source>
        <dbReference type="Proteomes" id="UP001430306"/>
    </source>
</evidence>
<protein>
    <submittedName>
        <fullName evidence="10">Methylamine utilization protein MauG</fullName>
    </submittedName>
</protein>
<dbReference type="RefSeq" id="WP_230276800.1">
    <property type="nucleotide sequence ID" value="NZ_JAJKFW010000063.1"/>
</dbReference>
<keyword evidence="6 7" id="KW-0408">Iron</keyword>
<proteinExistence type="predicted"/>
<keyword evidence="2 7" id="KW-0349">Heme</keyword>
<evidence type="ECO:0000256" key="1">
    <source>
        <dbReference type="ARBA" id="ARBA00004196"/>
    </source>
</evidence>
<evidence type="ECO:0000256" key="8">
    <source>
        <dbReference type="SAM" id="MobiDB-lite"/>
    </source>
</evidence>
<keyword evidence="11" id="KW-1185">Reference proteome</keyword>
<dbReference type="Pfam" id="PF03150">
    <property type="entry name" value="CCP_MauG"/>
    <property type="match status" value="1"/>
</dbReference>